<sequence length="190" mass="20719">MNGPAVVSTNSHHNVCISVDELYEALHAPEAASEAADQELSKRVRTFQFVTHVLQNYSNHLHHSKDQRTKGQGSCVIPVTLPQGPVVGREGPSQGALPQGDGEVDQPEEHKQVAEMKYQDVAVVYTLAAIEGEHALRARTHFGDVGLTEGLRQKKTENNRVPEEKPKHTGRISAKGEAREPTTPPPCGLQ</sequence>
<accession>A0A3P8WDJ4</accession>
<dbReference type="AlphaFoldDB" id="A0A3P8WDJ4"/>
<proteinExistence type="predicted"/>
<evidence type="ECO:0000313" key="3">
    <source>
        <dbReference type="Proteomes" id="UP000265120"/>
    </source>
</evidence>
<dbReference type="OMA" id="HELNEMF"/>
<reference evidence="2 3" key="1">
    <citation type="journal article" date="2014" name="Nat. Genet.">
        <title>Whole-genome sequence of a flatfish provides insights into ZW sex chromosome evolution and adaptation to a benthic lifestyle.</title>
        <authorList>
            <person name="Chen S."/>
            <person name="Zhang G."/>
            <person name="Shao C."/>
            <person name="Huang Q."/>
            <person name="Liu G."/>
            <person name="Zhang P."/>
            <person name="Song W."/>
            <person name="An N."/>
            <person name="Chalopin D."/>
            <person name="Volff J.N."/>
            <person name="Hong Y."/>
            <person name="Li Q."/>
            <person name="Sha Z."/>
            <person name="Zhou H."/>
            <person name="Xie M."/>
            <person name="Yu Q."/>
            <person name="Liu Y."/>
            <person name="Xiang H."/>
            <person name="Wang N."/>
            <person name="Wu K."/>
            <person name="Yang C."/>
            <person name="Zhou Q."/>
            <person name="Liao X."/>
            <person name="Yang L."/>
            <person name="Hu Q."/>
            <person name="Zhang J."/>
            <person name="Meng L."/>
            <person name="Jin L."/>
            <person name="Tian Y."/>
            <person name="Lian J."/>
            <person name="Yang J."/>
            <person name="Miao G."/>
            <person name="Liu S."/>
            <person name="Liang Z."/>
            <person name="Yan F."/>
            <person name="Li Y."/>
            <person name="Sun B."/>
            <person name="Zhang H."/>
            <person name="Zhang J."/>
            <person name="Zhu Y."/>
            <person name="Du M."/>
            <person name="Zhao Y."/>
            <person name="Schartl M."/>
            <person name="Tang Q."/>
            <person name="Wang J."/>
        </authorList>
    </citation>
    <scope>NUCLEOTIDE SEQUENCE</scope>
</reference>
<feature type="region of interest" description="Disordered" evidence="1">
    <location>
        <begin position="149"/>
        <end position="190"/>
    </location>
</feature>
<dbReference type="GeneTree" id="ENSGT01030000235480"/>
<reference evidence="2" key="2">
    <citation type="submission" date="2025-08" db="UniProtKB">
        <authorList>
            <consortium name="Ensembl"/>
        </authorList>
    </citation>
    <scope>IDENTIFICATION</scope>
</reference>
<protein>
    <submittedName>
        <fullName evidence="2">Uncharacterized protein</fullName>
    </submittedName>
</protein>
<dbReference type="Proteomes" id="UP000265120">
    <property type="component" value="Chromosome 2"/>
</dbReference>
<feature type="region of interest" description="Disordered" evidence="1">
    <location>
        <begin position="83"/>
        <end position="112"/>
    </location>
</feature>
<dbReference type="Ensembl" id="ENSCSET00000023014.1">
    <property type="protein sequence ID" value="ENSCSEP00000022720.1"/>
    <property type="gene ID" value="ENSCSEG00000014474.1"/>
</dbReference>
<feature type="compositionally biased region" description="Basic and acidic residues" evidence="1">
    <location>
        <begin position="151"/>
        <end position="167"/>
    </location>
</feature>
<evidence type="ECO:0000313" key="2">
    <source>
        <dbReference type="Ensembl" id="ENSCSEP00000022720.1"/>
    </source>
</evidence>
<reference evidence="2" key="3">
    <citation type="submission" date="2025-09" db="UniProtKB">
        <authorList>
            <consortium name="Ensembl"/>
        </authorList>
    </citation>
    <scope>IDENTIFICATION</scope>
</reference>
<dbReference type="InParanoid" id="A0A3P8WDJ4"/>
<organism evidence="2 3">
    <name type="scientific">Cynoglossus semilaevis</name>
    <name type="common">Tongue sole</name>
    <dbReference type="NCBI Taxonomy" id="244447"/>
    <lineage>
        <taxon>Eukaryota</taxon>
        <taxon>Metazoa</taxon>
        <taxon>Chordata</taxon>
        <taxon>Craniata</taxon>
        <taxon>Vertebrata</taxon>
        <taxon>Euteleostomi</taxon>
        <taxon>Actinopterygii</taxon>
        <taxon>Neopterygii</taxon>
        <taxon>Teleostei</taxon>
        <taxon>Neoteleostei</taxon>
        <taxon>Acanthomorphata</taxon>
        <taxon>Carangaria</taxon>
        <taxon>Pleuronectiformes</taxon>
        <taxon>Pleuronectoidei</taxon>
        <taxon>Cynoglossidae</taxon>
        <taxon>Cynoglossinae</taxon>
        <taxon>Cynoglossus</taxon>
    </lineage>
</organism>
<keyword evidence="3" id="KW-1185">Reference proteome</keyword>
<evidence type="ECO:0000256" key="1">
    <source>
        <dbReference type="SAM" id="MobiDB-lite"/>
    </source>
</evidence>
<name>A0A3P8WDJ4_CYNSE</name>